<keyword evidence="3 12" id="KW-0479">Metal-binding</keyword>
<dbReference type="GO" id="GO:0004222">
    <property type="term" value="F:metalloendopeptidase activity"/>
    <property type="evidence" value="ECO:0007669"/>
    <property type="project" value="UniProtKB-UniRule"/>
</dbReference>
<comment type="caution">
    <text evidence="16">The sequence shown here is derived from an EMBL/GenBank/DDBJ whole genome shotgun (WGS) entry which is preliminary data.</text>
</comment>
<accession>A0A0B2UW54</accession>
<evidence type="ECO:0000259" key="14">
    <source>
        <dbReference type="PROSITE" id="PS51670"/>
    </source>
</evidence>
<sequence>MTDSPVEYTPSMCLFLILLVELEHMLVVAQDEYIDRSVPESETFLTQVDFELAKLGSYNGDEHVDDSKMYNSERFEGDIANEGLSARNIQRFVGDTSATAVVGVMRNAVRQQYLTWPDARIPYAISTQYTSQSRAKIAKAFDEYRRLTCIKFEPRTDADRDYIYIFPDDGCYSLVGRVGGKQSVSLSQGCFQKGVILHELMHTAGFFHEQSRADRDDYVTIFWENIKDGLADQFDKYSLRVIDHLGTKYDYSSVMHYSTTAFSKNGLPTIQPKQANAEIGQRTQFSDTDVYKLNKLYNCPSTEGTTTNLPEEGRTNEIFPQAVRTPQPTQSTSAPSENCEDRVSNCYLLSLLGQCNFVFASKYMSNNCARTCGKCVVGSNCEDRRSWCNEWAKLGMCSWFYNGYASETCAKSCGLC</sequence>
<dbReference type="InterPro" id="IPR001506">
    <property type="entry name" value="Peptidase_M12A"/>
</dbReference>
<comment type="function">
    <text evidence="1">Metalloprotease.</text>
</comment>
<dbReference type="Gene3D" id="1.10.10.1940">
    <property type="match status" value="1"/>
</dbReference>
<keyword evidence="10" id="KW-0325">Glycoprotein</keyword>
<keyword evidence="2 12" id="KW-0645">Protease</keyword>
<keyword evidence="17" id="KW-1185">Reference proteome</keyword>
<dbReference type="MEROPS" id="M12.A38"/>
<name>A0A0B2UW54_TOXCA</name>
<dbReference type="STRING" id="6265.A0A0B2UW54"/>
<dbReference type="OrthoDB" id="291007at2759"/>
<dbReference type="SUPFAM" id="SSF55486">
    <property type="entry name" value="Metalloproteases ('zincins'), catalytic domain"/>
    <property type="match status" value="1"/>
</dbReference>
<dbReference type="GO" id="GO:0006508">
    <property type="term" value="P:proteolysis"/>
    <property type="evidence" value="ECO:0007669"/>
    <property type="project" value="UniProtKB-KW"/>
</dbReference>
<feature type="domain" description="ShKT" evidence="14">
    <location>
        <begin position="381"/>
        <end position="416"/>
    </location>
</feature>
<dbReference type="InterPro" id="IPR006026">
    <property type="entry name" value="Peptidase_Metallo"/>
</dbReference>
<feature type="chain" id="PRO_5005110419" description="Metalloendopeptidase" evidence="13">
    <location>
        <begin position="30"/>
        <end position="416"/>
    </location>
</feature>
<feature type="binding site" evidence="12">
    <location>
        <position position="208"/>
    </location>
    <ligand>
        <name>Zn(2+)</name>
        <dbReference type="ChEBI" id="CHEBI:29105"/>
        <note>catalytic</note>
    </ligand>
</feature>
<gene>
    <name evidence="16" type="primary">nas-13</name>
    <name evidence="16" type="ORF">Tcan_13057</name>
</gene>
<dbReference type="InterPro" id="IPR034035">
    <property type="entry name" value="Astacin-like_dom"/>
</dbReference>
<dbReference type="PANTHER" id="PTHR10127:SF890">
    <property type="entry name" value="ZINC METALLOPROTEINASE NAS-13"/>
    <property type="match status" value="1"/>
</dbReference>
<keyword evidence="6 12" id="KW-0862">Zinc</keyword>
<feature type="active site" evidence="12">
    <location>
        <position position="199"/>
    </location>
</feature>
<dbReference type="PRINTS" id="PR00480">
    <property type="entry name" value="ASTACIN"/>
</dbReference>
<feature type="domain" description="ShKT" evidence="14">
    <location>
        <begin position="339"/>
        <end position="375"/>
    </location>
</feature>
<dbReference type="PANTHER" id="PTHR10127">
    <property type="entry name" value="DISCOIDIN, CUB, EGF, LAMININ , AND ZINC METALLOPROTEASE DOMAIN CONTAINING"/>
    <property type="match status" value="1"/>
</dbReference>
<reference evidence="16 17" key="1">
    <citation type="submission" date="2014-11" db="EMBL/GenBank/DDBJ databases">
        <title>Genetic blueprint of the zoonotic pathogen Toxocara canis.</title>
        <authorList>
            <person name="Zhu X.-Q."/>
            <person name="Korhonen P.K."/>
            <person name="Cai H."/>
            <person name="Young N.D."/>
            <person name="Nejsum P."/>
            <person name="von Samson-Himmelstjerna G."/>
            <person name="Boag P.R."/>
            <person name="Tan P."/>
            <person name="Li Q."/>
            <person name="Min J."/>
            <person name="Yang Y."/>
            <person name="Wang X."/>
            <person name="Fang X."/>
            <person name="Hall R.S."/>
            <person name="Hofmann A."/>
            <person name="Sternberg P.W."/>
            <person name="Jex A.R."/>
            <person name="Gasser R.B."/>
        </authorList>
    </citation>
    <scope>NUCLEOTIDE SEQUENCE [LARGE SCALE GENOMIC DNA]</scope>
    <source>
        <strain evidence="16">PN_DK_2014</strain>
    </source>
</reference>
<dbReference type="OMA" id="VNDSAMY"/>
<evidence type="ECO:0000313" key="16">
    <source>
        <dbReference type="EMBL" id="KHN73628.1"/>
    </source>
</evidence>
<keyword evidence="9" id="KW-1015">Disulfide bond</keyword>
<dbReference type="Pfam" id="PF01549">
    <property type="entry name" value="ShK"/>
    <property type="match status" value="2"/>
</dbReference>
<evidence type="ECO:0000256" key="4">
    <source>
        <dbReference type="ARBA" id="ARBA00022729"/>
    </source>
</evidence>
<evidence type="ECO:0000256" key="1">
    <source>
        <dbReference type="ARBA" id="ARBA00002657"/>
    </source>
</evidence>
<evidence type="ECO:0000256" key="13">
    <source>
        <dbReference type="RuleBase" id="RU361183"/>
    </source>
</evidence>
<evidence type="ECO:0000256" key="6">
    <source>
        <dbReference type="ARBA" id="ARBA00022833"/>
    </source>
</evidence>
<evidence type="ECO:0000256" key="12">
    <source>
        <dbReference type="PROSITE-ProRule" id="PRU01211"/>
    </source>
</evidence>
<dbReference type="SMART" id="SM00235">
    <property type="entry name" value="ZnMc"/>
    <property type="match status" value="1"/>
</dbReference>
<dbReference type="FunFam" id="3.40.390.10:FF:000015">
    <property type="entry name" value="Meprin A subunit"/>
    <property type="match status" value="1"/>
</dbReference>
<dbReference type="InterPro" id="IPR024079">
    <property type="entry name" value="MetalloPept_cat_dom_sf"/>
</dbReference>
<keyword evidence="8" id="KW-0865">Zymogen</keyword>
<dbReference type="SMART" id="SM00254">
    <property type="entry name" value="ShKT"/>
    <property type="match status" value="2"/>
</dbReference>
<evidence type="ECO:0000313" key="17">
    <source>
        <dbReference type="Proteomes" id="UP000031036"/>
    </source>
</evidence>
<keyword evidence="5 12" id="KW-0378">Hydrolase</keyword>
<feature type="binding site" evidence="12">
    <location>
        <position position="198"/>
    </location>
    <ligand>
        <name>Zn(2+)</name>
        <dbReference type="ChEBI" id="CHEBI:29105"/>
        <note>catalytic</note>
    </ligand>
</feature>
<feature type="domain" description="Peptidase M12A" evidence="15">
    <location>
        <begin position="107"/>
        <end position="300"/>
    </location>
</feature>
<feature type="signal peptide" evidence="13">
    <location>
        <begin position="1"/>
        <end position="29"/>
    </location>
</feature>
<evidence type="ECO:0000259" key="15">
    <source>
        <dbReference type="PROSITE" id="PS51864"/>
    </source>
</evidence>
<keyword evidence="7 12" id="KW-0482">Metalloprotease</keyword>
<evidence type="ECO:0000256" key="5">
    <source>
        <dbReference type="ARBA" id="ARBA00022801"/>
    </source>
</evidence>
<organism evidence="16 17">
    <name type="scientific">Toxocara canis</name>
    <name type="common">Canine roundworm</name>
    <dbReference type="NCBI Taxonomy" id="6265"/>
    <lineage>
        <taxon>Eukaryota</taxon>
        <taxon>Metazoa</taxon>
        <taxon>Ecdysozoa</taxon>
        <taxon>Nematoda</taxon>
        <taxon>Chromadorea</taxon>
        <taxon>Rhabditida</taxon>
        <taxon>Spirurina</taxon>
        <taxon>Ascaridomorpha</taxon>
        <taxon>Ascaridoidea</taxon>
        <taxon>Toxocaridae</taxon>
        <taxon>Toxocara</taxon>
    </lineage>
</organism>
<evidence type="ECO:0000256" key="10">
    <source>
        <dbReference type="ARBA" id="ARBA00023180"/>
    </source>
</evidence>
<evidence type="ECO:0000256" key="9">
    <source>
        <dbReference type="ARBA" id="ARBA00023157"/>
    </source>
</evidence>
<evidence type="ECO:0000256" key="8">
    <source>
        <dbReference type="ARBA" id="ARBA00023145"/>
    </source>
</evidence>
<evidence type="ECO:0000256" key="2">
    <source>
        <dbReference type="ARBA" id="ARBA00022670"/>
    </source>
</evidence>
<dbReference type="Proteomes" id="UP000031036">
    <property type="component" value="Unassembled WGS sequence"/>
</dbReference>
<comment type="caution">
    <text evidence="11">Lacks conserved residue(s) required for the propagation of feature annotation.</text>
</comment>
<dbReference type="EC" id="3.4.24.-" evidence="13"/>
<dbReference type="CDD" id="cd04280">
    <property type="entry name" value="ZnMc_astacin_like"/>
    <property type="match status" value="1"/>
</dbReference>
<evidence type="ECO:0000256" key="7">
    <source>
        <dbReference type="ARBA" id="ARBA00023049"/>
    </source>
</evidence>
<comment type="cofactor">
    <cofactor evidence="12 13">
        <name>Zn(2+)</name>
        <dbReference type="ChEBI" id="CHEBI:29105"/>
    </cofactor>
    <text evidence="12 13">Binds 1 zinc ion per subunit.</text>
</comment>
<dbReference type="InterPro" id="IPR003582">
    <property type="entry name" value="ShKT_dom"/>
</dbReference>
<dbReference type="EMBL" id="JPKZ01003092">
    <property type="protein sequence ID" value="KHN73628.1"/>
    <property type="molecule type" value="Genomic_DNA"/>
</dbReference>
<dbReference type="PROSITE" id="PS51864">
    <property type="entry name" value="ASTACIN"/>
    <property type="match status" value="1"/>
</dbReference>
<proteinExistence type="predicted"/>
<feature type="binding site" evidence="12">
    <location>
        <position position="202"/>
    </location>
    <ligand>
        <name>Zn(2+)</name>
        <dbReference type="ChEBI" id="CHEBI:29105"/>
        <note>catalytic</note>
    </ligand>
</feature>
<dbReference type="GO" id="GO:0008270">
    <property type="term" value="F:zinc ion binding"/>
    <property type="evidence" value="ECO:0007669"/>
    <property type="project" value="UniProtKB-UniRule"/>
</dbReference>
<dbReference type="Gene3D" id="3.40.390.10">
    <property type="entry name" value="Collagenase (Catalytic Domain)"/>
    <property type="match status" value="1"/>
</dbReference>
<dbReference type="PROSITE" id="PS51670">
    <property type="entry name" value="SHKT"/>
    <property type="match status" value="2"/>
</dbReference>
<protein>
    <recommendedName>
        <fullName evidence="13">Metalloendopeptidase</fullName>
        <ecNumber evidence="13">3.4.24.-</ecNumber>
    </recommendedName>
</protein>
<dbReference type="AlphaFoldDB" id="A0A0B2UW54"/>
<evidence type="ECO:0000256" key="3">
    <source>
        <dbReference type="ARBA" id="ARBA00022723"/>
    </source>
</evidence>
<dbReference type="Pfam" id="PF01400">
    <property type="entry name" value="Astacin"/>
    <property type="match status" value="1"/>
</dbReference>
<keyword evidence="4 13" id="KW-0732">Signal</keyword>
<evidence type="ECO:0000256" key="11">
    <source>
        <dbReference type="PROSITE-ProRule" id="PRU01005"/>
    </source>
</evidence>